<dbReference type="Proteomes" id="UP000015503">
    <property type="component" value="Chromosome"/>
</dbReference>
<proteinExistence type="predicted"/>
<evidence type="ECO:0000313" key="2">
    <source>
        <dbReference type="Proteomes" id="UP000015503"/>
    </source>
</evidence>
<accession>S6AGM2</accession>
<gene>
    <name evidence="1" type="ORF">PCA10_15080</name>
</gene>
<dbReference type="eggNOG" id="COG4625">
    <property type="taxonomic scope" value="Bacteria"/>
</dbReference>
<dbReference type="AlphaFoldDB" id="S6AGM2"/>
<protein>
    <submittedName>
        <fullName evidence="1">Uncharacterized protein</fullName>
    </submittedName>
</protein>
<sequence length="77" mass="8010">MLLSLRDSELSGTFSAYNLFLQSAIDAGTLAGADSTVGGQVHADATSYLLRQGALIDRTATGAHVLGPDDKRLARSC</sequence>
<dbReference type="HOGENOM" id="CLU_2635392_0_0_6"/>
<keyword evidence="2" id="KW-1185">Reference proteome</keyword>
<dbReference type="KEGG" id="pre:PCA10_15080"/>
<name>S6AGM2_METRE</name>
<evidence type="ECO:0000313" key="1">
    <source>
        <dbReference type="EMBL" id="BAN47240.1"/>
    </source>
</evidence>
<organism evidence="1 2">
    <name type="scientific">Metapseudomonas resinovorans NBRC 106553</name>
    <dbReference type="NCBI Taxonomy" id="1245471"/>
    <lineage>
        <taxon>Bacteria</taxon>
        <taxon>Pseudomonadati</taxon>
        <taxon>Pseudomonadota</taxon>
        <taxon>Gammaproteobacteria</taxon>
        <taxon>Pseudomonadales</taxon>
        <taxon>Pseudomonadaceae</taxon>
        <taxon>Metapseudomonas</taxon>
    </lineage>
</organism>
<reference evidence="1 2" key="1">
    <citation type="journal article" date="2013" name="Genome Announc.">
        <title>Complete Genome Sequence of the Carbazole Degrader Pseudomonas resinovorans Strain CA10 (NBRC 106553).</title>
        <authorList>
            <person name="Shintani M."/>
            <person name="Hosoyama A."/>
            <person name="Ohji S."/>
            <person name="Tsuchikane K."/>
            <person name="Takarada H."/>
            <person name="Yamazoe A."/>
            <person name="Fujita N."/>
            <person name="Nojiri H."/>
        </authorList>
    </citation>
    <scope>NUCLEOTIDE SEQUENCE [LARGE SCALE GENOMIC DNA]</scope>
    <source>
        <strain evidence="1 2">NBRC 106553</strain>
    </source>
</reference>
<dbReference type="STRING" id="1245471.PCA10_15080"/>
<dbReference type="PATRIC" id="fig|1245471.3.peg.1529"/>
<dbReference type="EMBL" id="AP013068">
    <property type="protein sequence ID" value="BAN47240.1"/>
    <property type="molecule type" value="Genomic_DNA"/>
</dbReference>